<comment type="cofactor">
    <cofactor evidence="1 6">
        <name>FAD</name>
        <dbReference type="ChEBI" id="CHEBI:57692"/>
    </cofactor>
</comment>
<feature type="domain" description="Acyl-CoA dehydrogenase/oxidase N-terminal" evidence="9">
    <location>
        <begin position="7"/>
        <end position="116"/>
    </location>
</feature>
<evidence type="ECO:0000259" key="8">
    <source>
        <dbReference type="Pfam" id="PF02770"/>
    </source>
</evidence>
<dbReference type="PROSITE" id="PS00072">
    <property type="entry name" value="ACYL_COA_DH_1"/>
    <property type="match status" value="1"/>
</dbReference>
<dbReference type="InterPro" id="IPR046373">
    <property type="entry name" value="Acyl-CoA_Oxase/DH_mid-dom_sf"/>
</dbReference>
<dbReference type="FunFam" id="1.20.140.10:FF:000001">
    <property type="entry name" value="Acyl-CoA dehydrogenase"/>
    <property type="match status" value="1"/>
</dbReference>
<keyword evidence="3 6" id="KW-0285">Flavoprotein</keyword>
<dbReference type="InterPro" id="IPR006089">
    <property type="entry name" value="Acyl-CoA_DH_CS"/>
</dbReference>
<dbReference type="FunFam" id="1.10.540.10:FF:000002">
    <property type="entry name" value="Acyl-CoA dehydrogenase FadE19"/>
    <property type="match status" value="1"/>
</dbReference>
<dbReference type="InterPro" id="IPR009100">
    <property type="entry name" value="AcylCoA_DH/oxidase_NM_dom_sf"/>
</dbReference>
<dbReference type="Gene3D" id="2.40.110.10">
    <property type="entry name" value="Butyryl-CoA Dehydrogenase, subunit A, domain 2"/>
    <property type="match status" value="1"/>
</dbReference>
<protein>
    <submittedName>
        <fullName evidence="10">Alkylation response protein AidB-like acyl-CoA dehydrogenase</fullName>
    </submittedName>
</protein>
<dbReference type="Pfam" id="PF00441">
    <property type="entry name" value="Acyl-CoA_dh_1"/>
    <property type="match status" value="1"/>
</dbReference>
<dbReference type="SUPFAM" id="SSF47203">
    <property type="entry name" value="Acyl-CoA dehydrogenase C-terminal domain-like"/>
    <property type="match status" value="1"/>
</dbReference>
<dbReference type="PIRSF" id="PIRSF016578">
    <property type="entry name" value="HsaA"/>
    <property type="match status" value="1"/>
</dbReference>
<evidence type="ECO:0000256" key="3">
    <source>
        <dbReference type="ARBA" id="ARBA00022630"/>
    </source>
</evidence>
<dbReference type="EMBL" id="JACDUR010000006">
    <property type="protein sequence ID" value="MBA2894867.1"/>
    <property type="molecule type" value="Genomic_DNA"/>
</dbReference>
<dbReference type="GO" id="GO:0003995">
    <property type="term" value="F:acyl-CoA dehydrogenase activity"/>
    <property type="evidence" value="ECO:0007669"/>
    <property type="project" value="InterPro"/>
</dbReference>
<evidence type="ECO:0000256" key="1">
    <source>
        <dbReference type="ARBA" id="ARBA00001974"/>
    </source>
</evidence>
<dbReference type="Gene3D" id="1.10.540.10">
    <property type="entry name" value="Acyl-CoA dehydrogenase/oxidase, N-terminal domain"/>
    <property type="match status" value="1"/>
</dbReference>
<dbReference type="Proteomes" id="UP000530928">
    <property type="component" value="Unassembled WGS sequence"/>
</dbReference>
<comment type="similarity">
    <text evidence="2 6">Belongs to the acyl-CoA dehydrogenase family.</text>
</comment>
<evidence type="ECO:0000256" key="4">
    <source>
        <dbReference type="ARBA" id="ARBA00022827"/>
    </source>
</evidence>
<dbReference type="SUPFAM" id="SSF56645">
    <property type="entry name" value="Acyl-CoA dehydrogenase NM domain-like"/>
    <property type="match status" value="1"/>
</dbReference>
<proteinExistence type="inferred from homology"/>
<evidence type="ECO:0000313" key="11">
    <source>
        <dbReference type="Proteomes" id="UP000530928"/>
    </source>
</evidence>
<dbReference type="PANTHER" id="PTHR43884:SF12">
    <property type="entry name" value="ISOVALERYL-COA DEHYDROGENASE, MITOCHONDRIAL-RELATED"/>
    <property type="match status" value="1"/>
</dbReference>
<dbReference type="InterPro" id="IPR006091">
    <property type="entry name" value="Acyl-CoA_Oxase/DH_mid-dom"/>
</dbReference>
<organism evidence="10 11">
    <name type="scientific">Nonomuraea soli</name>
    <dbReference type="NCBI Taxonomy" id="1032476"/>
    <lineage>
        <taxon>Bacteria</taxon>
        <taxon>Bacillati</taxon>
        <taxon>Actinomycetota</taxon>
        <taxon>Actinomycetes</taxon>
        <taxon>Streptosporangiales</taxon>
        <taxon>Streptosporangiaceae</taxon>
        <taxon>Nonomuraea</taxon>
    </lineage>
</organism>
<dbReference type="InterPro" id="IPR009075">
    <property type="entry name" value="AcylCo_DH/oxidase_C"/>
</dbReference>
<evidence type="ECO:0000259" key="7">
    <source>
        <dbReference type="Pfam" id="PF00441"/>
    </source>
</evidence>
<dbReference type="PANTHER" id="PTHR43884">
    <property type="entry name" value="ACYL-COA DEHYDROGENASE"/>
    <property type="match status" value="1"/>
</dbReference>
<evidence type="ECO:0000259" key="9">
    <source>
        <dbReference type="Pfam" id="PF02771"/>
    </source>
</evidence>
<evidence type="ECO:0000256" key="5">
    <source>
        <dbReference type="ARBA" id="ARBA00023002"/>
    </source>
</evidence>
<evidence type="ECO:0000256" key="6">
    <source>
        <dbReference type="RuleBase" id="RU362125"/>
    </source>
</evidence>
<dbReference type="InterPro" id="IPR037069">
    <property type="entry name" value="AcylCoA_DH/ox_N_sf"/>
</dbReference>
<keyword evidence="5 6" id="KW-0560">Oxidoreductase</keyword>
<keyword evidence="11" id="KW-1185">Reference proteome</keyword>
<comment type="caution">
    <text evidence="10">The sequence shown here is derived from an EMBL/GenBank/DDBJ whole genome shotgun (WGS) entry which is preliminary data.</text>
</comment>
<dbReference type="Gene3D" id="1.20.140.10">
    <property type="entry name" value="Butyryl-CoA Dehydrogenase, subunit A, domain 3"/>
    <property type="match status" value="1"/>
</dbReference>
<feature type="domain" description="Acyl-CoA oxidase/dehydrogenase middle" evidence="8">
    <location>
        <begin position="122"/>
        <end position="217"/>
    </location>
</feature>
<name>A0A7W0CPD5_9ACTN</name>
<gene>
    <name evidence="10" type="ORF">HNR30_006239</name>
</gene>
<reference evidence="10 11" key="1">
    <citation type="submission" date="2020-07" db="EMBL/GenBank/DDBJ databases">
        <title>Genomic Encyclopedia of Type Strains, Phase IV (KMG-IV): sequencing the most valuable type-strain genomes for metagenomic binning, comparative biology and taxonomic classification.</title>
        <authorList>
            <person name="Goeker M."/>
        </authorList>
    </citation>
    <scope>NUCLEOTIDE SEQUENCE [LARGE SCALE GENOMIC DNA]</scope>
    <source>
        <strain evidence="10 11">DSM 45533</strain>
    </source>
</reference>
<dbReference type="GO" id="GO:0050660">
    <property type="term" value="F:flavin adenine dinucleotide binding"/>
    <property type="evidence" value="ECO:0007669"/>
    <property type="project" value="InterPro"/>
</dbReference>
<evidence type="ECO:0000313" key="10">
    <source>
        <dbReference type="EMBL" id="MBA2894867.1"/>
    </source>
</evidence>
<dbReference type="RefSeq" id="WP_181613580.1">
    <property type="nucleotide sequence ID" value="NZ_BAABAM010000004.1"/>
</dbReference>
<dbReference type="AlphaFoldDB" id="A0A7W0CPD5"/>
<keyword evidence="4 6" id="KW-0274">FAD</keyword>
<dbReference type="Pfam" id="PF02770">
    <property type="entry name" value="Acyl-CoA_dh_M"/>
    <property type="match status" value="1"/>
</dbReference>
<dbReference type="InterPro" id="IPR036250">
    <property type="entry name" value="AcylCo_DH-like_C"/>
</dbReference>
<dbReference type="InterPro" id="IPR013786">
    <property type="entry name" value="AcylCoA_DH/ox_N"/>
</dbReference>
<sequence>MDFELNDDQHLFRRTIREFVDKEIVPVAAEWEREGRYPAEIVERFKEMGLFGMTVPASYGGLELDRVSFALVFEEIARGWMGVAGVLGSHSLSAWMIAQHGTEEQKDRYLADLATGARRTGIALTEPGAGTDLQGIQTRAVRDGDHYVINGTKTWITNARHADPMPVLVKTSQETPAHRGMSIILVEAGTPGYVVSRDLPKLGYKGTETCEISLQDVRVHRSQLLGGVEGRGMQQALSALELGRVNIAARAVGVAQCAFDAALGYARERQAFGRPIGDFQAIQLKLADMATEIQAARLMTYWAASRSETGAVNAEAAMAKYFASEVALKTTMEAMRVHGGYGYSQEFVVERLYRDAPLMAIGEGTNDVQRMVIARELLKGAVKVGW</sequence>
<evidence type="ECO:0000256" key="2">
    <source>
        <dbReference type="ARBA" id="ARBA00009347"/>
    </source>
</evidence>
<feature type="domain" description="Acyl-CoA dehydrogenase/oxidase C-terminal" evidence="7">
    <location>
        <begin position="230"/>
        <end position="378"/>
    </location>
</feature>
<dbReference type="Pfam" id="PF02771">
    <property type="entry name" value="Acyl-CoA_dh_N"/>
    <property type="match status" value="1"/>
</dbReference>
<dbReference type="FunFam" id="2.40.110.10:FF:000002">
    <property type="entry name" value="Acyl-CoA dehydrogenase fadE12"/>
    <property type="match status" value="1"/>
</dbReference>
<accession>A0A7W0CPD5</accession>